<feature type="compositionally biased region" description="Low complexity" evidence="9">
    <location>
        <begin position="342"/>
        <end position="351"/>
    </location>
</feature>
<keyword evidence="4 8" id="KW-0862">Zinc</keyword>
<reference evidence="12 13" key="1">
    <citation type="journal article" date="2017" name="Mol. Plant">
        <title>The Genome of Medicinal Plant Macleaya cordata Provides New Insights into Benzylisoquinoline Alkaloids Metabolism.</title>
        <authorList>
            <person name="Liu X."/>
            <person name="Liu Y."/>
            <person name="Huang P."/>
            <person name="Ma Y."/>
            <person name="Qing Z."/>
            <person name="Tang Q."/>
            <person name="Cao H."/>
            <person name="Cheng P."/>
            <person name="Zheng Y."/>
            <person name="Yuan Z."/>
            <person name="Zhou Y."/>
            <person name="Liu J."/>
            <person name="Tang Z."/>
            <person name="Zhuo Y."/>
            <person name="Zhang Y."/>
            <person name="Yu L."/>
            <person name="Huang J."/>
            <person name="Yang P."/>
            <person name="Peng Q."/>
            <person name="Zhang J."/>
            <person name="Jiang W."/>
            <person name="Zhang Z."/>
            <person name="Lin K."/>
            <person name="Ro D.K."/>
            <person name="Chen X."/>
            <person name="Xiong X."/>
            <person name="Shang Y."/>
            <person name="Huang S."/>
            <person name="Zeng J."/>
        </authorList>
    </citation>
    <scope>NUCLEOTIDE SEQUENCE [LARGE SCALE GENOMIC DNA]</scope>
    <source>
        <strain evidence="13">cv. BLH2017</strain>
        <tissue evidence="12">Root</tissue>
    </source>
</reference>
<dbReference type="Gene3D" id="3.30.70.330">
    <property type="match status" value="1"/>
</dbReference>
<feature type="compositionally biased region" description="Basic and acidic residues" evidence="9">
    <location>
        <begin position="634"/>
        <end position="646"/>
    </location>
</feature>
<dbReference type="STRING" id="56857.A0A200QFT3"/>
<dbReference type="SUPFAM" id="SSF54928">
    <property type="entry name" value="RNA-binding domain, RBD"/>
    <property type="match status" value="1"/>
</dbReference>
<evidence type="ECO:0000256" key="9">
    <source>
        <dbReference type="SAM" id="MobiDB-lite"/>
    </source>
</evidence>
<dbReference type="FunCoup" id="A0A200QFT3">
    <property type="interactions" value="642"/>
</dbReference>
<keyword evidence="5 7" id="KW-0694">RNA-binding</keyword>
<dbReference type="CDD" id="cd12540">
    <property type="entry name" value="RRM_U2AFBPL"/>
    <property type="match status" value="1"/>
</dbReference>
<dbReference type="InterPro" id="IPR035979">
    <property type="entry name" value="RBD_domain_sf"/>
</dbReference>
<dbReference type="PRINTS" id="PR01848">
    <property type="entry name" value="U2AUXFACTOR"/>
</dbReference>
<feature type="region of interest" description="Disordered" evidence="9">
    <location>
        <begin position="440"/>
        <end position="497"/>
    </location>
</feature>
<feature type="compositionally biased region" description="Basic residues" evidence="9">
    <location>
        <begin position="570"/>
        <end position="583"/>
    </location>
</feature>
<proteinExistence type="predicted"/>
<feature type="compositionally biased region" description="Basic and acidic residues" evidence="9">
    <location>
        <begin position="693"/>
        <end position="704"/>
    </location>
</feature>
<evidence type="ECO:0000256" key="2">
    <source>
        <dbReference type="ARBA" id="ARBA00022737"/>
    </source>
</evidence>
<feature type="compositionally biased region" description="Basic and acidic residues" evidence="9">
    <location>
        <begin position="605"/>
        <end position="614"/>
    </location>
</feature>
<name>A0A200QFT3_MACCD</name>
<dbReference type="FunFam" id="3.30.70.330:FF:000318">
    <property type="entry name" value="Zinc finger CCCH domain-containing protein 5"/>
    <property type="match status" value="1"/>
</dbReference>
<feature type="zinc finger region" description="C3H1-type" evidence="8">
    <location>
        <begin position="242"/>
        <end position="272"/>
    </location>
</feature>
<feature type="compositionally biased region" description="Basic and acidic residues" evidence="9">
    <location>
        <begin position="584"/>
        <end position="598"/>
    </location>
</feature>
<dbReference type="GO" id="GO:0008270">
    <property type="term" value="F:zinc ion binding"/>
    <property type="evidence" value="ECO:0007669"/>
    <property type="project" value="UniProtKB-KW"/>
</dbReference>
<evidence type="ECO:0000256" key="6">
    <source>
        <dbReference type="ARBA" id="ARBA00023125"/>
    </source>
</evidence>
<accession>A0A200QFT3</accession>
<dbReference type="SMART" id="SM00356">
    <property type="entry name" value="ZnF_C3H1"/>
    <property type="match status" value="2"/>
</dbReference>
<evidence type="ECO:0000313" key="13">
    <source>
        <dbReference type="Proteomes" id="UP000195402"/>
    </source>
</evidence>
<evidence type="ECO:0000259" key="11">
    <source>
        <dbReference type="PROSITE" id="PS50103"/>
    </source>
</evidence>
<feature type="zinc finger region" description="C3H1-type" evidence="8">
    <location>
        <begin position="108"/>
        <end position="136"/>
    </location>
</feature>
<dbReference type="Proteomes" id="UP000195402">
    <property type="component" value="Unassembled WGS sequence"/>
</dbReference>
<keyword evidence="2" id="KW-0677">Repeat</keyword>
<dbReference type="AlphaFoldDB" id="A0A200QFT3"/>
<dbReference type="GO" id="GO:0003677">
    <property type="term" value="F:DNA binding"/>
    <property type="evidence" value="ECO:0007669"/>
    <property type="project" value="UniProtKB-KW"/>
</dbReference>
<dbReference type="Pfam" id="PF00076">
    <property type="entry name" value="RRM_1"/>
    <property type="match status" value="1"/>
</dbReference>
<dbReference type="GO" id="GO:0000398">
    <property type="term" value="P:mRNA splicing, via spliceosome"/>
    <property type="evidence" value="ECO:0007669"/>
    <property type="project" value="InterPro"/>
</dbReference>
<keyword evidence="13" id="KW-1185">Reference proteome</keyword>
<gene>
    <name evidence="12" type="ORF">BVC80_8357g10</name>
</gene>
<feature type="domain" description="RRM" evidence="10">
    <location>
        <begin position="140"/>
        <end position="240"/>
    </location>
</feature>
<feature type="compositionally biased region" description="Basic and acidic residues" evidence="9">
    <location>
        <begin position="440"/>
        <end position="480"/>
    </location>
</feature>
<evidence type="ECO:0000256" key="3">
    <source>
        <dbReference type="ARBA" id="ARBA00022771"/>
    </source>
</evidence>
<dbReference type="GO" id="GO:0003723">
    <property type="term" value="F:RNA binding"/>
    <property type="evidence" value="ECO:0007669"/>
    <property type="project" value="UniProtKB-UniRule"/>
</dbReference>
<keyword evidence="3 8" id="KW-0863">Zinc-finger</keyword>
<feature type="domain" description="C3H1-type" evidence="11">
    <location>
        <begin position="242"/>
        <end position="272"/>
    </location>
</feature>
<dbReference type="GO" id="GO:0089701">
    <property type="term" value="C:U2AF complex"/>
    <property type="evidence" value="ECO:0007669"/>
    <property type="project" value="InterPro"/>
</dbReference>
<dbReference type="InterPro" id="IPR000571">
    <property type="entry name" value="Znf_CCCH"/>
</dbReference>
<feature type="compositionally biased region" description="Basic and acidic residues" evidence="9">
    <location>
        <begin position="354"/>
        <end position="363"/>
    </location>
</feature>
<dbReference type="OMA" id="PPPKYWM"/>
<dbReference type="InterPro" id="IPR009145">
    <property type="entry name" value="U2AF_small"/>
</dbReference>
<feature type="compositionally biased region" description="Basic residues" evidence="9">
    <location>
        <begin position="364"/>
        <end position="377"/>
    </location>
</feature>
<feature type="region of interest" description="Disordered" evidence="9">
    <location>
        <begin position="326"/>
        <end position="380"/>
    </location>
</feature>
<feature type="region of interest" description="Disordered" evidence="9">
    <location>
        <begin position="394"/>
        <end position="428"/>
    </location>
</feature>
<evidence type="ECO:0000256" key="8">
    <source>
        <dbReference type="PROSITE-ProRule" id="PRU00723"/>
    </source>
</evidence>
<dbReference type="SMART" id="SM00361">
    <property type="entry name" value="RRM_1"/>
    <property type="match status" value="1"/>
</dbReference>
<feature type="compositionally biased region" description="Basic residues" evidence="9">
    <location>
        <begin position="671"/>
        <end position="683"/>
    </location>
</feature>
<evidence type="ECO:0000256" key="1">
    <source>
        <dbReference type="ARBA" id="ARBA00022723"/>
    </source>
</evidence>
<dbReference type="PROSITE" id="PS50102">
    <property type="entry name" value="RRM"/>
    <property type="match status" value="1"/>
</dbReference>
<dbReference type="PANTHER" id="PTHR12620">
    <property type="entry name" value="U2 SNRNP AUXILIARY FACTOR, SMALL SUBUNIT"/>
    <property type="match status" value="1"/>
</dbReference>
<keyword evidence="1 8" id="KW-0479">Metal-binding</keyword>
<dbReference type="InParanoid" id="A0A200QFT3"/>
<dbReference type="EMBL" id="MVGT01002139">
    <property type="protein sequence ID" value="OVA09295.1"/>
    <property type="molecule type" value="Genomic_DNA"/>
</dbReference>
<dbReference type="InterPro" id="IPR000504">
    <property type="entry name" value="RRM_dom"/>
</dbReference>
<dbReference type="Pfam" id="PF00642">
    <property type="entry name" value="zf-CCCH"/>
    <property type="match status" value="1"/>
</dbReference>
<dbReference type="PROSITE" id="PS50103">
    <property type="entry name" value="ZF_C3H1"/>
    <property type="match status" value="2"/>
</dbReference>
<feature type="compositionally biased region" description="Basic and acidic residues" evidence="9">
    <location>
        <begin position="546"/>
        <end position="562"/>
    </location>
</feature>
<feature type="region of interest" description="Disordered" evidence="9">
    <location>
        <begin position="521"/>
        <end position="614"/>
    </location>
</feature>
<feature type="compositionally biased region" description="Polar residues" evidence="9">
    <location>
        <begin position="55"/>
        <end position="70"/>
    </location>
</feature>
<keyword evidence="6" id="KW-0238">DNA-binding</keyword>
<dbReference type="InterPro" id="IPR012677">
    <property type="entry name" value="Nucleotide-bd_a/b_plait_sf"/>
</dbReference>
<dbReference type="InterPro" id="IPR003954">
    <property type="entry name" value="RRM_euk-type"/>
</dbReference>
<evidence type="ECO:0000256" key="4">
    <source>
        <dbReference type="ARBA" id="ARBA00022833"/>
    </source>
</evidence>
<organism evidence="12 13">
    <name type="scientific">Macleaya cordata</name>
    <name type="common">Five-seeded plume-poppy</name>
    <name type="synonym">Bocconia cordata</name>
    <dbReference type="NCBI Taxonomy" id="56857"/>
    <lineage>
        <taxon>Eukaryota</taxon>
        <taxon>Viridiplantae</taxon>
        <taxon>Streptophyta</taxon>
        <taxon>Embryophyta</taxon>
        <taxon>Tracheophyta</taxon>
        <taxon>Spermatophyta</taxon>
        <taxon>Magnoliopsida</taxon>
        <taxon>Ranunculales</taxon>
        <taxon>Papaveraceae</taxon>
        <taxon>Papaveroideae</taxon>
        <taxon>Macleaya</taxon>
    </lineage>
</organism>
<dbReference type="OrthoDB" id="423462at2759"/>
<feature type="region of interest" description="Disordered" evidence="9">
    <location>
        <begin position="628"/>
        <end position="704"/>
    </location>
</feature>
<protein>
    <submittedName>
        <fullName evidence="12">RNA recognition motif domain</fullName>
    </submittedName>
</protein>
<feature type="domain" description="C3H1-type" evidence="11">
    <location>
        <begin position="108"/>
        <end position="136"/>
    </location>
</feature>
<evidence type="ECO:0000256" key="5">
    <source>
        <dbReference type="ARBA" id="ARBA00022884"/>
    </source>
</evidence>
<evidence type="ECO:0000256" key="7">
    <source>
        <dbReference type="PROSITE-ProRule" id="PRU00176"/>
    </source>
</evidence>
<comment type="caution">
    <text evidence="12">The sequence shown here is derived from an EMBL/GenBank/DDBJ whole genome shotgun (WGS) entry which is preliminary data.</text>
</comment>
<evidence type="ECO:0000259" key="10">
    <source>
        <dbReference type="PROSITE" id="PS50102"/>
    </source>
</evidence>
<sequence>MVGRVYFGSFWQVENEDELNEDDGWEYVEEGPAEIIWQGNEIIVKKKRVRVAKQNADQQPINEGTDRPTSNPLPPQSEVFASNNNSAAVSAQGVFESVAQQIPNFGTEQDKAHCPFHIKTGACRFGSRCSRVHFHPDKSCTLLIKNMYNGPGLAWEQDEGLEHTDEEVERCYEEFYEDVHTEFLKFGEIVNFKVCRNGSFHLRGNVYVHYKSLESAVLAYHSINGRYFAGKQITCEFVGVTRWKVAICGEYMKSRLKTCSRGTACNFIHCFRNPGGDYEWADWDNPPPKYWMKKMASLFGPSDESGYDKSMVPEIRGKQRNFKITPTWDRYPSRRSRSRTVDGLSSSSGGDLSDENKDHESSRSNRHRDSRTSRRKRSSLEHRRYEENFNLEDDRYHDSGDYLERHTDRKNSRSRESKSHSRKEEDFLDEHRNCKERYSSNKDRLYKQDSYRKYHSSRREHSRSQKKVADYEHRKSDKNNLSESPGRYDPIAGHNYTENTDQCDHWELTSFHGEHEQFRRSYNSDDYESSDELYDKNRSSNRKHSNSREEETNSSNEDHNPEETNEIYTRKGRSRDHNQRRRKNEIANKEANNKDFCSRKSKGRSNSEQEKACEKLLENSSPRFALKESCMSPEDSHHSRGHERSSKRVRHCRKKSYEKIEDNTSIPGVHSLKRRASRKRSRSRSPIEFMGRSGRERDRGSRES</sequence>
<feature type="region of interest" description="Disordered" evidence="9">
    <location>
        <begin position="54"/>
        <end position="76"/>
    </location>
</feature>
<evidence type="ECO:0000313" key="12">
    <source>
        <dbReference type="EMBL" id="OVA09295.1"/>
    </source>
</evidence>